<dbReference type="RefSeq" id="WP_349241480.1">
    <property type="nucleotide sequence ID" value="NZ_JAVTTO010000003.1"/>
</dbReference>
<protein>
    <recommendedName>
        <fullName evidence="3">DUF5640 domain-containing protein</fullName>
    </recommendedName>
</protein>
<proteinExistence type="predicted"/>
<keyword evidence="2" id="KW-1185">Reference proteome</keyword>
<name>A0ABU3LER6_9FLAO</name>
<evidence type="ECO:0000313" key="2">
    <source>
        <dbReference type="Proteomes" id="UP001257277"/>
    </source>
</evidence>
<dbReference type="Proteomes" id="UP001257277">
    <property type="component" value="Unassembled WGS sequence"/>
</dbReference>
<dbReference type="EMBL" id="JAVTTO010000003">
    <property type="protein sequence ID" value="MDT7832220.1"/>
    <property type="molecule type" value="Genomic_DNA"/>
</dbReference>
<gene>
    <name evidence="1" type="ORF">RQM59_07500</name>
</gene>
<accession>A0ABU3LER6</accession>
<sequence length="136" mass="15855">MKTLRKMTANTSTKLSILLLSILIASFTIYQLNQESQDIIGIWKSDDTPEWKLEFKNTGTCFWYYTGEPTKEFTYSIETTTPQCNQNVPIGDKFSYLKLVDNSNQEQWCYEIFGLDQTGMQIRLLGRSKSMFFTKQ</sequence>
<comment type="caution">
    <text evidence="1">The sequence shown here is derived from an EMBL/GenBank/DDBJ whole genome shotgun (WGS) entry which is preliminary data.</text>
</comment>
<evidence type="ECO:0000313" key="1">
    <source>
        <dbReference type="EMBL" id="MDT7832220.1"/>
    </source>
</evidence>
<organism evidence="1 2">
    <name type="scientific">Asprobacillus argus</name>
    <dbReference type="NCBI Taxonomy" id="3076534"/>
    <lineage>
        <taxon>Bacteria</taxon>
        <taxon>Pseudomonadati</taxon>
        <taxon>Bacteroidota</taxon>
        <taxon>Flavobacteriia</taxon>
        <taxon>Flavobacteriales</taxon>
        <taxon>Flavobacteriaceae</taxon>
        <taxon>Asprobacillus</taxon>
    </lineage>
</organism>
<evidence type="ECO:0008006" key="3">
    <source>
        <dbReference type="Google" id="ProtNLM"/>
    </source>
</evidence>
<reference evidence="1 2" key="1">
    <citation type="submission" date="2023-09" db="EMBL/GenBank/DDBJ databases">
        <title>Novel taxa isolated from Blanes Bay.</title>
        <authorList>
            <person name="Rey-Velasco X."/>
            <person name="Lucena T."/>
        </authorList>
    </citation>
    <scope>NUCLEOTIDE SEQUENCE [LARGE SCALE GENOMIC DNA]</scope>
    <source>
        <strain evidence="1 2">S356</strain>
    </source>
</reference>